<evidence type="ECO:0000256" key="11">
    <source>
        <dbReference type="RuleBase" id="RU000304"/>
    </source>
</evidence>
<dbReference type="Gene3D" id="3.30.200.20">
    <property type="entry name" value="Phosphorylase Kinase, domain 1"/>
    <property type="match status" value="1"/>
</dbReference>
<evidence type="ECO:0000256" key="12">
    <source>
        <dbReference type="SAM" id="Coils"/>
    </source>
</evidence>
<comment type="catalytic activity">
    <reaction evidence="8">
        <text>L-threonyl-[protein] + ATP = O-phospho-L-threonyl-[protein] + ADP + H(+)</text>
        <dbReference type="Rhea" id="RHEA:46608"/>
        <dbReference type="Rhea" id="RHEA-COMP:11060"/>
        <dbReference type="Rhea" id="RHEA-COMP:11605"/>
        <dbReference type="ChEBI" id="CHEBI:15378"/>
        <dbReference type="ChEBI" id="CHEBI:30013"/>
        <dbReference type="ChEBI" id="CHEBI:30616"/>
        <dbReference type="ChEBI" id="CHEBI:61977"/>
        <dbReference type="ChEBI" id="CHEBI:456216"/>
        <dbReference type="EC" id="2.7.11.1"/>
    </reaction>
</comment>
<dbReference type="OrthoDB" id="162894at2759"/>
<dbReference type="InParanoid" id="G0QPH9"/>
<dbReference type="FunFam" id="1.10.510.10:FF:000604">
    <property type="entry name" value="AGC protein kinase"/>
    <property type="match status" value="1"/>
</dbReference>
<dbReference type="InterPro" id="IPR000719">
    <property type="entry name" value="Prot_kinase_dom"/>
</dbReference>
<evidence type="ECO:0000259" key="13">
    <source>
        <dbReference type="PROSITE" id="PS50011"/>
    </source>
</evidence>
<feature type="coiled-coil region" evidence="12">
    <location>
        <begin position="382"/>
        <end position="430"/>
    </location>
</feature>
<dbReference type="GeneID" id="14909046"/>
<dbReference type="InterPro" id="IPR008271">
    <property type="entry name" value="Ser/Thr_kinase_AS"/>
</dbReference>
<dbReference type="InterPro" id="IPR017441">
    <property type="entry name" value="Protein_kinase_ATP_BS"/>
</dbReference>
<dbReference type="FunFam" id="1.10.510.10:FF:000340">
    <property type="entry name" value="Serine threonine protein kinase"/>
    <property type="match status" value="1"/>
</dbReference>
<dbReference type="OMA" id="FNTHEED"/>
<evidence type="ECO:0000256" key="8">
    <source>
        <dbReference type="ARBA" id="ARBA00047899"/>
    </source>
</evidence>
<dbReference type="InterPro" id="IPR011009">
    <property type="entry name" value="Kinase-like_dom_sf"/>
</dbReference>
<feature type="domain" description="Protein kinase" evidence="13">
    <location>
        <begin position="40"/>
        <end position="360"/>
    </location>
</feature>
<dbReference type="GO" id="GO:0035556">
    <property type="term" value="P:intracellular signal transduction"/>
    <property type="evidence" value="ECO:0007669"/>
    <property type="project" value="TreeGrafter"/>
</dbReference>
<protein>
    <recommendedName>
        <fullName evidence="2">non-specific serine/threonine protein kinase</fullName>
        <ecNumber evidence="2">2.7.11.1</ecNumber>
    </recommendedName>
</protein>
<dbReference type="SUPFAM" id="SSF56112">
    <property type="entry name" value="Protein kinase-like (PK-like)"/>
    <property type="match status" value="1"/>
</dbReference>
<dbReference type="CDD" id="cd05579">
    <property type="entry name" value="STKc_MAST_like"/>
    <property type="match status" value="1"/>
</dbReference>
<feature type="binding site" evidence="10">
    <location>
        <position position="69"/>
    </location>
    <ligand>
        <name>ATP</name>
        <dbReference type="ChEBI" id="CHEBI:30616"/>
    </ligand>
</feature>
<keyword evidence="7 10" id="KW-0067">ATP-binding</keyword>
<keyword evidence="15" id="KW-1185">Reference proteome</keyword>
<keyword evidence="12" id="KW-0175">Coiled coil</keyword>
<evidence type="ECO:0000256" key="7">
    <source>
        <dbReference type="ARBA" id="ARBA00022840"/>
    </source>
</evidence>
<dbReference type="Proteomes" id="UP000008983">
    <property type="component" value="Unassembled WGS sequence"/>
</dbReference>
<dbReference type="GO" id="GO:0004674">
    <property type="term" value="F:protein serine/threonine kinase activity"/>
    <property type="evidence" value="ECO:0007669"/>
    <property type="project" value="UniProtKB-KW"/>
</dbReference>
<gene>
    <name evidence="14" type="ORF">IMG5_068170</name>
</gene>
<reference evidence="14 15" key="1">
    <citation type="submission" date="2011-07" db="EMBL/GenBank/DDBJ databases">
        <authorList>
            <person name="Coyne R."/>
            <person name="Brami D."/>
            <person name="Johnson J."/>
            <person name="Hostetler J."/>
            <person name="Hannick L."/>
            <person name="Clark T."/>
            <person name="Cassidy-Hanley D."/>
            <person name="Inman J."/>
        </authorList>
    </citation>
    <scope>NUCLEOTIDE SEQUENCE [LARGE SCALE GENOMIC DNA]</scope>
    <source>
        <strain evidence="14 15">G5</strain>
    </source>
</reference>
<evidence type="ECO:0000256" key="4">
    <source>
        <dbReference type="ARBA" id="ARBA00022679"/>
    </source>
</evidence>
<evidence type="ECO:0000256" key="5">
    <source>
        <dbReference type="ARBA" id="ARBA00022741"/>
    </source>
</evidence>
<evidence type="ECO:0000256" key="9">
    <source>
        <dbReference type="ARBA" id="ARBA00048679"/>
    </source>
</evidence>
<dbReference type="STRING" id="857967.G0QPH9"/>
<comment type="catalytic activity">
    <reaction evidence="9">
        <text>L-seryl-[protein] + ATP = O-phospho-L-seryl-[protein] + ADP + H(+)</text>
        <dbReference type="Rhea" id="RHEA:17989"/>
        <dbReference type="Rhea" id="RHEA-COMP:9863"/>
        <dbReference type="Rhea" id="RHEA-COMP:11604"/>
        <dbReference type="ChEBI" id="CHEBI:15378"/>
        <dbReference type="ChEBI" id="CHEBI:29999"/>
        <dbReference type="ChEBI" id="CHEBI:30616"/>
        <dbReference type="ChEBI" id="CHEBI:83421"/>
        <dbReference type="ChEBI" id="CHEBI:456216"/>
        <dbReference type="EC" id="2.7.11.1"/>
    </reaction>
</comment>
<dbReference type="InterPro" id="IPR050236">
    <property type="entry name" value="Ser_Thr_kinase_AGC"/>
</dbReference>
<dbReference type="PANTHER" id="PTHR24356:SF1">
    <property type="entry name" value="SERINE_THREONINE-PROTEIN KINASE GREATWALL"/>
    <property type="match status" value="1"/>
</dbReference>
<proteinExistence type="inferred from homology"/>
<dbReference type="EMBL" id="GL983558">
    <property type="protein sequence ID" value="EGR32878.1"/>
    <property type="molecule type" value="Genomic_DNA"/>
</dbReference>
<evidence type="ECO:0000256" key="6">
    <source>
        <dbReference type="ARBA" id="ARBA00022777"/>
    </source>
</evidence>
<dbReference type="AlphaFoldDB" id="G0QPH9"/>
<organism evidence="14 15">
    <name type="scientific">Ichthyophthirius multifiliis</name>
    <name type="common">White spot disease agent</name>
    <name type="synonym">Ich</name>
    <dbReference type="NCBI Taxonomy" id="5932"/>
    <lineage>
        <taxon>Eukaryota</taxon>
        <taxon>Sar</taxon>
        <taxon>Alveolata</taxon>
        <taxon>Ciliophora</taxon>
        <taxon>Intramacronucleata</taxon>
        <taxon>Oligohymenophorea</taxon>
        <taxon>Hymenostomatida</taxon>
        <taxon>Ophryoglenina</taxon>
        <taxon>Ichthyophthirius</taxon>
    </lineage>
</organism>
<dbReference type="eggNOG" id="KOG0606">
    <property type="taxonomic scope" value="Eukaryota"/>
</dbReference>
<evidence type="ECO:0000256" key="10">
    <source>
        <dbReference type="PROSITE-ProRule" id="PRU10141"/>
    </source>
</evidence>
<dbReference type="Gene3D" id="1.10.510.10">
    <property type="entry name" value="Transferase(Phosphotransferase) domain 1"/>
    <property type="match status" value="2"/>
</dbReference>
<sequence length="500" mass="58119">MSDFDMYDIINEKGYNSDSEFVKLDAQKKKNQLSVGFKDFEFLKMLGKGAYGGVYLVKKVSSNDLFAMKVIDCSGKLDQKYIETLKSERNVFELITGDWVVKAFYSFSHENYLCFVQEYMMGGDFMKILNTYTALDEQIVRIYMAQLVCAIEYLHSLDIVHRDLKPDNMLIDYTGHLKLADFGLSEVGFNQKLNQHIIQKTNNNDKNNNNVTQIIDCEEEKFETEIKFEGKHKQQDNNQIEQQQQIQQAKVARIVGTPDYIAPEVINGLSSNNKSLDWWSMGVIMYEFLVGLPPFNADTVEQIFDNIKNLNMEWPEIGDPEDGDKISPEAADLIKKLLETDYLKRLGANGAKDVKEHPFFKGVEWTKLRSMKAPIQPKGKQAQELKEKREKEKEQMQQFVKTLNTNKQNLNKQSDVSKKLNDELKNMERLDLFINMNIEEAKSLMYYFILFIYICQKKGIKTKLSQKVQKLIDKYNNALNFIQNKAKNYNPLQILDSFEF</sequence>
<evidence type="ECO:0000313" key="14">
    <source>
        <dbReference type="EMBL" id="EGR32878.1"/>
    </source>
</evidence>
<evidence type="ECO:0000256" key="2">
    <source>
        <dbReference type="ARBA" id="ARBA00012513"/>
    </source>
</evidence>
<accession>G0QPH9</accession>
<keyword evidence="4 14" id="KW-0808">Transferase</keyword>
<dbReference type="FunFam" id="3.30.200.20:FF:000633">
    <property type="entry name" value="Protein kinase, putative"/>
    <property type="match status" value="1"/>
</dbReference>
<dbReference type="PROSITE" id="PS00108">
    <property type="entry name" value="PROTEIN_KINASE_ST"/>
    <property type="match status" value="1"/>
</dbReference>
<dbReference type="GO" id="GO:0106310">
    <property type="term" value="F:protein serine kinase activity"/>
    <property type="evidence" value="ECO:0007669"/>
    <property type="project" value="RHEA"/>
</dbReference>
<name>G0QPH9_ICHMU</name>
<dbReference type="SMART" id="SM00220">
    <property type="entry name" value="S_TKc"/>
    <property type="match status" value="1"/>
</dbReference>
<dbReference type="EC" id="2.7.11.1" evidence="2"/>
<keyword evidence="6 14" id="KW-0418">Kinase</keyword>
<dbReference type="PANTHER" id="PTHR24356">
    <property type="entry name" value="SERINE/THREONINE-PROTEIN KINASE"/>
    <property type="match status" value="1"/>
</dbReference>
<evidence type="ECO:0000313" key="15">
    <source>
        <dbReference type="Proteomes" id="UP000008983"/>
    </source>
</evidence>
<dbReference type="Pfam" id="PF00069">
    <property type="entry name" value="Pkinase"/>
    <property type="match status" value="2"/>
</dbReference>
<evidence type="ECO:0000256" key="1">
    <source>
        <dbReference type="ARBA" id="ARBA00009903"/>
    </source>
</evidence>
<keyword evidence="5 10" id="KW-0547">Nucleotide-binding</keyword>
<dbReference type="GO" id="GO:0005524">
    <property type="term" value="F:ATP binding"/>
    <property type="evidence" value="ECO:0007669"/>
    <property type="project" value="UniProtKB-UniRule"/>
</dbReference>
<comment type="similarity">
    <text evidence="1">Belongs to the protein kinase superfamily. AGC Ser/Thr protein kinase family.</text>
</comment>
<dbReference type="PROSITE" id="PS50011">
    <property type="entry name" value="PROTEIN_KINASE_DOM"/>
    <property type="match status" value="1"/>
</dbReference>
<dbReference type="RefSeq" id="XP_004036864.1">
    <property type="nucleotide sequence ID" value="XM_004036816.1"/>
</dbReference>
<keyword evidence="3 11" id="KW-0723">Serine/threonine-protein kinase</keyword>
<evidence type="ECO:0000256" key="3">
    <source>
        <dbReference type="ARBA" id="ARBA00022527"/>
    </source>
</evidence>
<dbReference type="PROSITE" id="PS00107">
    <property type="entry name" value="PROTEIN_KINASE_ATP"/>
    <property type="match status" value="1"/>
</dbReference>